<evidence type="ECO:0000256" key="1">
    <source>
        <dbReference type="ARBA" id="ARBA00004123"/>
    </source>
</evidence>
<feature type="compositionally biased region" description="Low complexity" evidence="7">
    <location>
        <begin position="128"/>
        <end position="137"/>
    </location>
</feature>
<comment type="subcellular location">
    <subcellularLocation>
        <location evidence="1 5 6">Nucleus</location>
    </subcellularLocation>
</comment>
<feature type="DNA-binding region" description="Homeobox" evidence="5">
    <location>
        <begin position="60"/>
        <end position="119"/>
    </location>
</feature>
<dbReference type="SMART" id="SM00389">
    <property type="entry name" value="HOX"/>
    <property type="match status" value="1"/>
</dbReference>
<proteinExistence type="predicted"/>
<sequence length="170" mass="19411">MFPAAGHATLPIRRLPWPIFTSWDELWDSGLLQDYSRPNGRSTDARSRLDDVEDPCPKVAKRTRTIFNEDQVKLLEETFDNSNYPDIACRTRLAQTLELPEPRIQVWFKNRRAKLRKKLRNIADVDDAAVASEAAPVTDVQTEEASDLQQSGVRYTSTDEKSPQVVKEPL</sequence>
<keyword evidence="2 5" id="KW-0238">DNA-binding</keyword>
<dbReference type="GO" id="GO:0005634">
    <property type="term" value="C:nucleus"/>
    <property type="evidence" value="ECO:0007669"/>
    <property type="project" value="UniProtKB-SubCell"/>
</dbReference>
<keyword evidence="10" id="KW-1185">Reference proteome</keyword>
<feature type="region of interest" description="Disordered" evidence="7">
    <location>
        <begin position="128"/>
        <end position="170"/>
    </location>
</feature>
<feature type="compositionally biased region" description="Polar residues" evidence="7">
    <location>
        <begin position="147"/>
        <end position="156"/>
    </location>
</feature>
<evidence type="ECO:0000256" key="6">
    <source>
        <dbReference type="RuleBase" id="RU000682"/>
    </source>
</evidence>
<dbReference type="EMBL" id="UZAM01011684">
    <property type="protein sequence ID" value="VDP17625.1"/>
    <property type="molecule type" value="Genomic_DNA"/>
</dbReference>
<dbReference type="InterPro" id="IPR009057">
    <property type="entry name" value="Homeodomain-like_sf"/>
</dbReference>
<reference evidence="11" key="1">
    <citation type="submission" date="2016-06" db="UniProtKB">
        <authorList>
            <consortium name="WormBaseParasite"/>
        </authorList>
    </citation>
    <scope>IDENTIFICATION</scope>
</reference>
<evidence type="ECO:0000313" key="9">
    <source>
        <dbReference type="EMBL" id="VDP17625.1"/>
    </source>
</evidence>
<keyword evidence="3 5" id="KW-0371">Homeobox</keyword>
<dbReference type="GO" id="GO:0000977">
    <property type="term" value="F:RNA polymerase II transcription regulatory region sequence-specific DNA binding"/>
    <property type="evidence" value="ECO:0007669"/>
    <property type="project" value="TreeGrafter"/>
</dbReference>
<dbReference type="PROSITE" id="PS50071">
    <property type="entry name" value="HOMEOBOX_2"/>
    <property type="match status" value="1"/>
</dbReference>
<dbReference type="InterPro" id="IPR017970">
    <property type="entry name" value="Homeobox_CS"/>
</dbReference>
<dbReference type="SUPFAM" id="SSF46689">
    <property type="entry name" value="Homeodomain-like"/>
    <property type="match status" value="1"/>
</dbReference>
<dbReference type="InterPro" id="IPR050649">
    <property type="entry name" value="Paired_Homeobox_TFs"/>
</dbReference>
<evidence type="ECO:0000256" key="5">
    <source>
        <dbReference type="PROSITE-ProRule" id="PRU00108"/>
    </source>
</evidence>
<feature type="domain" description="Homeobox" evidence="8">
    <location>
        <begin position="58"/>
        <end position="118"/>
    </location>
</feature>
<evidence type="ECO:0000256" key="3">
    <source>
        <dbReference type="ARBA" id="ARBA00023155"/>
    </source>
</evidence>
<dbReference type="Pfam" id="PF00046">
    <property type="entry name" value="Homeodomain"/>
    <property type="match status" value="1"/>
</dbReference>
<name>A0A183IY26_9BILA</name>
<dbReference type="PANTHER" id="PTHR24329:SF543">
    <property type="entry name" value="FI01017P-RELATED"/>
    <property type="match status" value="1"/>
</dbReference>
<dbReference type="Gene3D" id="1.10.10.60">
    <property type="entry name" value="Homeodomain-like"/>
    <property type="match status" value="1"/>
</dbReference>
<evidence type="ECO:0000259" key="8">
    <source>
        <dbReference type="PROSITE" id="PS50071"/>
    </source>
</evidence>
<reference evidence="9 10" key="2">
    <citation type="submission" date="2018-11" db="EMBL/GenBank/DDBJ databases">
        <authorList>
            <consortium name="Pathogen Informatics"/>
        </authorList>
    </citation>
    <scope>NUCLEOTIDE SEQUENCE [LARGE SCALE GENOMIC DNA]</scope>
</reference>
<dbReference type="PROSITE" id="PS00027">
    <property type="entry name" value="HOMEOBOX_1"/>
    <property type="match status" value="1"/>
</dbReference>
<dbReference type="PANTHER" id="PTHR24329">
    <property type="entry name" value="HOMEOBOX PROTEIN ARISTALESS"/>
    <property type="match status" value="1"/>
</dbReference>
<gene>
    <name evidence="9" type="ORF">SBAD_LOCUS8524</name>
</gene>
<keyword evidence="4 5" id="KW-0539">Nucleus</keyword>
<dbReference type="OrthoDB" id="6159439at2759"/>
<dbReference type="GO" id="GO:0000981">
    <property type="term" value="F:DNA-binding transcription factor activity, RNA polymerase II-specific"/>
    <property type="evidence" value="ECO:0007669"/>
    <property type="project" value="InterPro"/>
</dbReference>
<dbReference type="AlphaFoldDB" id="A0A183IY26"/>
<dbReference type="WBParaSite" id="SBAD_0000883501-mRNA-1">
    <property type="protein sequence ID" value="SBAD_0000883501-mRNA-1"/>
    <property type="gene ID" value="SBAD_0000883501"/>
</dbReference>
<evidence type="ECO:0000256" key="2">
    <source>
        <dbReference type="ARBA" id="ARBA00023125"/>
    </source>
</evidence>
<evidence type="ECO:0000313" key="11">
    <source>
        <dbReference type="WBParaSite" id="SBAD_0000883501-mRNA-1"/>
    </source>
</evidence>
<dbReference type="Proteomes" id="UP000270296">
    <property type="component" value="Unassembled WGS sequence"/>
</dbReference>
<evidence type="ECO:0000313" key="10">
    <source>
        <dbReference type="Proteomes" id="UP000270296"/>
    </source>
</evidence>
<accession>A0A183IY26</accession>
<dbReference type="CDD" id="cd00086">
    <property type="entry name" value="homeodomain"/>
    <property type="match status" value="1"/>
</dbReference>
<dbReference type="InterPro" id="IPR001356">
    <property type="entry name" value="HD"/>
</dbReference>
<evidence type="ECO:0000256" key="4">
    <source>
        <dbReference type="ARBA" id="ARBA00023242"/>
    </source>
</evidence>
<organism evidence="11">
    <name type="scientific">Soboliphyme baturini</name>
    <dbReference type="NCBI Taxonomy" id="241478"/>
    <lineage>
        <taxon>Eukaryota</taxon>
        <taxon>Metazoa</taxon>
        <taxon>Ecdysozoa</taxon>
        <taxon>Nematoda</taxon>
        <taxon>Enoplea</taxon>
        <taxon>Dorylaimia</taxon>
        <taxon>Dioctophymatida</taxon>
        <taxon>Dioctophymatoidea</taxon>
        <taxon>Soboliphymatidae</taxon>
        <taxon>Soboliphyme</taxon>
    </lineage>
</organism>
<evidence type="ECO:0000256" key="7">
    <source>
        <dbReference type="SAM" id="MobiDB-lite"/>
    </source>
</evidence>
<protein>
    <submittedName>
        <fullName evidence="11">Homeobox domain-containing protein</fullName>
    </submittedName>
</protein>